<sequence length="47" mass="5182">MLYTNTCLHLLRNLSESPRSRPASILRAAPSVAPQHSVDETTLLASY</sequence>
<name>A0A2P6PR18_ROSCH</name>
<organism evidence="1 2">
    <name type="scientific">Rosa chinensis</name>
    <name type="common">China rose</name>
    <dbReference type="NCBI Taxonomy" id="74649"/>
    <lineage>
        <taxon>Eukaryota</taxon>
        <taxon>Viridiplantae</taxon>
        <taxon>Streptophyta</taxon>
        <taxon>Embryophyta</taxon>
        <taxon>Tracheophyta</taxon>
        <taxon>Spermatophyta</taxon>
        <taxon>Magnoliopsida</taxon>
        <taxon>eudicotyledons</taxon>
        <taxon>Gunneridae</taxon>
        <taxon>Pentapetalae</taxon>
        <taxon>rosids</taxon>
        <taxon>fabids</taxon>
        <taxon>Rosales</taxon>
        <taxon>Rosaceae</taxon>
        <taxon>Rosoideae</taxon>
        <taxon>Rosoideae incertae sedis</taxon>
        <taxon>Rosa</taxon>
    </lineage>
</organism>
<proteinExistence type="predicted"/>
<keyword evidence="2" id="KW-1185">Reference proteome</keyword>
<comment type="caution">
    <text evidence="1">The sequence shown here is derived from an EMBL/GenBank/DDBJ whole genome shotgun (WGS) entry which is preliminary data.</text>
</comment>
<gene>
    <name evidence="1" type="ORF">RchiOBHm_Chr6g0271701</name>
</gene>
<dbReference type="EMBL" id="PDCK01000044">
    <property type="protein sequence ID" value="PRQ24370.1"/>
    <property type="molecule type" value="Genomic_DNA"/>
</dbReference>
<dbReference type="Gramene" id="PRQ24370">
    <property type="protein sequence ID" value="PRQ24370"/>
    <property type="gene ID" value="RchiOBHm_Chr6g0271701"/>
</dbReference>
<dbReference type="Proteomes" id="UP000238479">
    <property type="component" value="Chromosome 6"/>
</dbReference>
<evidence type="ECO:0000313" key="1">
    <source>
        <dbReference type="EMBL" id="PRQ24370.1"/>
    </source>
</evidence>
<evidence type="ECO:0000313" key="2">
    <source>
        <dbReference type="Proteomes" id="UP000238479"/>
    </source>
</evidence>
<accession>A0A2P6PR18</accession>
<protein>
    <submittedName>
        <fullName evidence="1">Uncharacterized protein</fullName>
    </submittedName>
</protein>
<reference evidence="1 2" key="1">
    <citation type="journal article" date="2018" name="Nat. Genet.">
        <title>The Rosa genome provides new insights in the design of modern roses.</title>
        <authorList>
            <person name="Bendahmane M."/>
        </authorList>
    </citation>
    <scope>NUCLEOTIDE SEQUENCE [LARGE SCALE GENOMIC DNA]</scope>
    <source>
        <strain evidence="2">cv. Old Blush</strain>
    </source>
</reference>
<dbReference type="AlphaFoldDB" id="A0A2P6PR18"/>